<keyword evidence="2" id="KW-1185">Reference proteome</keyword>
<dbReference type="NCBIfam" id="TIGR04183">
    <property type="entry name" value="Por_Secre_tail"/>
    <property type="match status" value="1"/>
</dbReference>
<dbReference type="HOGENOM" id="CLU_518440_0_0_10"/>
<dbReference type="Gene3D" id="2.40.128.720">
    <property type="match status" value="1"/>
</dbReference>
<dbReference type="Proteomes" id="UP000003089">
    <property type="component" value="Unassembled WGS sequence"/>
</dbReference>
<protein>
    <recommendedName>
        <fullName evidence="3">Secretion system C-terminal sorting domain-containing protein</fullName>
    </recommendedName>
</protein>
<evidence type="ECO:0000313" key="2">
    <source>
        <dbReference type="Proteomes" id="UP000003089"/>
    </source>
</evidence>
<dbReference type="AlphaFoldDB" id="I8XQ54"/>
<dbReference type="PATRIC" id="fig|997884.3.peg.1780"/>
<organism evidence="1 2">
    <name type="scientific">Bacteroides nordii CL02T12C05</name>
    <dbReference type="NCBI Taxonomy" id="997884"/>
    <lineage>
        <taxon>Bacteria</taxon>
        <taxon>Pseudomonadati</taxon>
        <taxon>Bacteroidota</taxon>
        <taxon>Bacteroidia</taxon>
        <taxon>Bacteroidales</taxon>
        <taxon>Bacteroidaceae</taxon>
        <taxon>Bacteroides</taxon>
    </lineage>
</organism>
<reference evidence="1 2" key="1">
    <citation type="submission" date="2012-02" db="EMBL/GenBank/DDBJ databases">
        <title>The Genome Sequence of Bacteroides nordii CL02T12C05.</title>
        <authorList>
            <consortium name="The Broad Institute Genome Sequencing Platform"/>
            <person name="Earl A."/>
            <person name="Ward D."/>
            <person name="Feldgarden M."/>
            <person name="Gevers D."/>
            <person name="Zitomersky N.L."/>
            <person name="Coyne M.J."/>
            <person name="Comstock L.E."/>
            <person name="Young S.K."/>
            <person name="Zeng Q."/>
            <person name="Gargeya S."/>
            <person name="Fitzgerald M."/>
            <person name="Haas B."/>
            <person name="Abouelleil A."/>
            <person name="Alvarado L."/>
            <person name="Arachchi H.M."/>
            <person name="Berlin A."/>
            <person name="Chapman S.B."/>
            <person name="Gearin G."/>
            <person name="Goldberg J."/>
            <person name="Griggs A."/>
            <person name="Gujja S."/>
            <person name="Hansen M."/>
            <person name="Heiman D."/>
            <person name="Howarth C."/>
            <person name="Larimer J."/>
            <person name="Lui A."/>
            <person name="MacDonald P.J.P."/>
            <person name="McCowen C."/>
            <person name="Montmayeur A."/>
            <person name="Murphy C."/>
            <person name="Neiman D."/>
            <person name="Pearson M."/>
            <person name="Priest M."/>
            <person name="Roberts A."/>
            <person name="Saif S."/>
            <person name="Shea T."/>
            <person name="Sisk P."/>
            <person name="Stolte C."/>
            <person name="Sykes S."/>
            <person name="Wortman J."/>
            <person name="Nusbaum C."/>
            <person name="Birren B."/>
        </authorList>
    </citation>
    <scope>NUCLEOTIDE SEQUENCE [LARGE SCALE GENOMIC DNA]</scope>
    <source>
        <strain evidence="1 2">CL02T12C05</strain>
    </source>
</reference>
<dbReference type="RefSeq" id="WP_007484782.1">
    <property type="nucleotide sequence ID" value="NZ_JH724314.1"/>
</dbReference>
<sequence length="439" mass="50107">MKATSEAGTWKPRKEVIYEPDMEGETDEWLEYGQITNEYDNNSNNISMIEDNGDDQNRTLSKFDAINNKIEVIKQNMEAGEWVNTEKTEYAYDPVVTDYQTERKAYTWDPATGKWILNYAHKKVITRNAKGFVTQVSIMLMNAKNQFDELERTEITYNGGDLPATSWKFLQANESFQLVEMVRYDKINWDHSDGQILNSNEAFMIGNNRIKKADIYDEGKKTATFECTYVDGKTDFDCLIKSINGVDEIHHTLTELDGNGSYKEEIIERFDENGDGEMEIYDQYTIATYDDHKNPIAEENFEVNDGVIEKTNGLKMLYTYGSNGEITETINQMYDYEAAVYMNMEKIVASDFVFFASGVDYTQTKNGSLNIMVSDNQVRFEKEGMNGYAIYSVTGTLISKGKVENNHGEVSIGAFPSGLYIIKVTTGDGQRETAKFVKR</sequence>
<dbReference type="InterPro" id="IPR026444">
    <property type="entry name" value="Secre_tail"/>
</dbReference>
<gene>
    <name evidence="1" type="ORF">HMPREF1068_01749</name>
</gene>
<evidence type="ECO:0008006" key="3">
    <source>
        <dbReference type="Google" id="ProtNLM"/>
    </source>
</evidence>
<proteinExistence type="predicted"/>
<dbReference type="EMBL" id="AGXS01000015">
    <property type="protein sequence ID" value="EIY52202.1"/>
    <property type="molecule type" value="Genomic_DNA"/>
</dbReference>
<evidence type="ECO:0000313" key="1">
    <source>
        <dbReference type="EMBL" id="EIY52202.1"/>
    </source>
</evidence>
<name>I8XQ54_9BACE</name>
<comment type="caution">
    <text evidence="1">The sequence shown here is derived from an EMBL/GenBank/DDBJ whole genome shotgun (WGS) entry which is preliminary data.</text>
</comment>
<accession>I8XQ54</accession>
<dbReference type="eggNOG" id="ENOG5032PM4">
    <property type="taxonomic scope" value="Bacteria"/>
</dbReference>
<dbReference type="GeneID" id="69501450"/>